<keyword evidence="4" id="KW-1185">Reference proteome</keyword>
<dbReference type="Proteomes" id="UP000663829">
    <property type="component" value="Unassembled WGS sequence"/>
</dbReference>
<gene>
    <name evidence="2" type="ORF">GPM918_LOCUS25094</name>
    <name evidence="3" type="ORF">SRO942_LOCUS25100</name>
</gene>
<dbReference type="PANTHER" id="PTHR36688">
    <property type="entry name" value="ENDO/EXONUCLEASE/PHOSPHATASE DOMAIN-CONTAINING PROTEIN"/>
    <property type="match status" value="1"/>
</dbReference>
<feature type="domain" description="Reverse transcriptase" evidence="1">
    <location>
        <begin position="636"/>
        <end position="882"/>
    </location>
</feature>
<reference evidence="2" key="1">
    <citation type="submission" date="2021-02" db="EMBL/GenBank/DDBJ databases">
        <authorList>
            <person name="Nowell W R."/>
        </authorList>
    </citation>
    <scope>NUCLEOTIDE SEQUENCE</scope>
</reference>
<evidence type="ECO:0000313" key="3">
    <source>
        <dbReference type="EMBL" id="CAF3992145.1"/>
    </source>
</evidence>
<dbReference type="Pfam" id="PF00078">
    <property type="entry name" value="RVT_1"/>
    <property type="match status" value="1"/>
</dbReference>
<dbReference type="PANTHER" id="PTHR36688:SF1">
    <property type="entry name" value="ENDONUCLEASE_EXONUCLEASE_PHOSPHATASE DOMAIN-CONTAINING PROTEIN"/>
    <property type="match status" value="1"/>
</dbReference>
<name>A0A814YH26_9BILA</name>
<dbReference type="EMBL" id="CAJOBC010009609">
    <property type="protein sequence ID" value="CAF3992145.1"/>
    <property type="molecule type" value="Genomic_DNA"/>
</dbReference>
<sequence length="890" mass="103158">MNKQSFLDQMIVFFTDLSKARPSASNRHNALLDSRYQQYNNDFLHNQQHQFMQRQYNDYYNHQQYYHQPQVDYTNQGRSSLLPLSAGLSNRTQAAKIPALTTIQSSVRTMNHGLINQPFNDQHLARFTQQNSSPNAPNSASTPKRQIENEQYKTSDLIHENLIQHGVRINPFSVAVSTGKYELKLDVNNKEDYSTLILTDKWPIHVSNKRITVLKSKFVPECFTLVIRHVPNTFNLEQVKEGIKRSIKSVDHFKEIIYSYERLTRDYRFTVTDLRKYNLASQPGRIAVGNRLQPITTYKAANKMTYCTKCWGLDHLRDICTILTQRCRICLDPRCDVIRRYRTDLNKAVNMAISEGKLHRREIPQQQFQSTTFRYNGNDFPQVIETNIKDAHLNKIVIQSTLSTISKRMNKVIKPLINLIQEEPEKERLLMALDDYCNDLLKQHMSVTEDFISIDSRILINQQQSTPIITTVNNPNDNINNEVDGDSQLLDYRKGETVDFGTSDHWPIAYSTDAISFQALVGFPHVNWKDYKTLLYLLQDFWLERQKRSVIRRMFKPPALDPTDPHDIEIENEYLEIINKLSVNCNGVLPTSTNEISKLMKKLKPKKSSGLDSVSNFMIKLLPPAYIEGPNSCFNTCLREYRYPNGWKIAKLVILNKLKARIPTCDQTRPISLLATHSKIFEKIMLERVKNWADANHIIPDELFTAYSIFQGVENNFTADIPTLAIYVDYQKVYDNVWHMAVIVKLFRLGMPLGLLKIIYSWLSDRKAYVTLGEKRSKVVYLYIGLSQGSSLSPFLFIVFHSDLISCIGAHSRHVFADDLNVLITPPIDTKLKPMLEYLEKEGTKVCNELARYSKRWEQPINVAKTTIQLFHTEVTLHHINIFMDNKLLE</sequence>
<protein>
    <recommendedName>
        <fullName evidence="1">Reverse transcriptase domain-containing protein</fullName>
    </recommendedName>
</protein>
<comment type="caution">
    <text evidence="2">The sequence shown here is derived from an EMBL/GenBank/DDBJ whole genome shotgun (WGS) entry which is preliminary data.</text>
</comment>
<organism evidence="2 4">
    <name type="scientific">Didymodactylos carnosus</name>
    <dbReference type="NCBI Taxonomy" id="1234261"/>
    <lineage>
        <taxon>Eukaryota</taxon>
        <taxon>Metazoa</taxon>
        <taxon>Spiralia</taxon>
        <taxon>Gnathifera</taxon>
        <taxon>Rotifera</taxon>
        <taxon>Eurotatoria</taxon>
        <taxon>Bdelloidea</taxon>
        <taxon>Philodinida</taxon>
        <taxon>Philodinidae</taxon>
        <taxon>Didymodactylos</taxon>
    </lineage>
</organism>
<dbReference type="InterPro" id="IPR052560">
    <property type="entry name" value="RdDP_mobile_element"/>
</dbReference>
<evidence type="ECO:0000313" key="4">
    <source>
        <dbReference type="Proteomes" id="UP000663829"/>
    </source>
</evidence>
<dbReference type="AlphaFoldDB" id="A0A814YH26"/>
<dbReference type="OrthoDB" id="10065625at2759"/>
<dbReference type="InterPro" id="IPR000477">
    <property type="entry name" value="RT_dom"/>
</dbReference>
<dbReference type="Proteomes" id="UP000681722">
    <property type="component" value="Unassembled WGS sequence"/>
</dbReference>
<evidence type="ECO:0000313" key="2">
    <source>
        <dbReference type="EMBL" id="CAF1229424.1"/>
    </source>
</evidence>
<accession>A0A814YH26</accession>
<dbReference type="PROSITE" id="PS50878">
    <property type="entry name" value="RT_POL"/>
    <property type="match status" value="1"/>
</dbReference>
<proteinExistence type="predicted"/>
<dbReference type="EMBL" id="CAJNOQ010009604">
    <property type="protein sequence ID" value="CAF1229424.1"/>
    <property type="molecule type" value="Genomic_DNA"/>
</dbReference>
<evidence type="ECO:0000259" key="1">
    <source>
        <dbReference type="PROSITE" id="PS50878"/>
    </source>
</evidence>